<name>A0A0S2KHR9_9BACT</name>
<evidence type="ECO:0000256" key="5">
    <source>
        <dbReference type="ARBA" id="ARBA00037900"/>
    </source>
</evidence>
<feature type="domain" description="Isochorismatase-like" evidence="8">
    <location>
        <begin position="5"/>
        <end position="178"/>
    </location>
</feature>
<dbReference type="InterPro" id="IPR052347">
    <property type="entry name" value="Isochorismatase_Nicotinamidase"/>
</dbReference>
<dbReference type="InterPro" id="IPR000868">
    <property type="entry name" value="Isochorismatase-like_dom"/>
</dbReference>
<evidence type="ECO:0000256" key="3">
    <source>
        <dbReference type="ARBA" id="ARBA00022723"/>
    </source>
</evidence>
<evidence type="ECO:0000256" key="7">
    <source>
        <dbReference type="ARBA" id="ARBA00043224"/>
    </source>
</evidence>
<keyword evidence="2" id="KW-0662">Pyridine nucleotide biosynthesis</keyword>
<gene>
    <name evidence="9" type="ORF">AS203_00885</name>
</gene>
<dbReference type="AlphaFoldDB" id="A0A0S2KHR9"/>
<protein>
    <recommendedName>
        <fullName evidence="6">nicotinamidase</fullName>
        <ecNumber evidence="6">3.5.1.19</ecNumber>
    </recommendedName>
    <alternativeName>
        <fullName evidence="7">Nicotinamide deamidase</fullName>
    </alternativeName>
</protein>
<dbReference type="GO" id="GO:0008936">
    <property type="term" value="F:nicotinamidase activity"/>
    <property type="evidence" value="ECO:0007669"/>
    <property type="project" value="UniProtKB-EC"/>
</dbReference>
<evidence type="ECO:0000256" key="6">
    <source>
        <dbReference type="ARBA" id="ARBA00039017"/>
    </source>
</evidence>
<dbReference type="PANTHER" id="PTHR11080">
    <property type="entry name" value="PYRAZINAMIDASE/NICOTINAMIDASE"/>
    <property type="match status" value="1"/>
</dbReference>
<dbReference type="InterPro" id="IPR036380">
    <property type="entry name" value="Isochorismatase-like_sf"/>
</dbReference>
<evidence type="ECO:0000313" key="9">
    <source>
        <dbReference type="EMBL" id="ALO47834.1"/>
    </source>
</evidence>
<accession>A0A0S2KHR9</accession>
<dbReference type="EC" id="3.5.1.19" evidence="6"/>
<evidence type="ECO:0000256" key="4">
    <source>
        <dbReference type="ARBA" id="ARBA00022801"/>
    </source>
</evidence>
<dbReference type="EMBL" id="CP013195">
    <property type="protein sequence ID" value="ALO47834.1"/>
    <property type="molecule type" value="Genomic_DNA"/>
</dbReference>
<evidence type="ECO:0000256" key="2">
    <source>
        <dbReference type="ARBA" id="ARBA00022642"/>
    </source>
</evidence>
<dbReference type="Proteomes" id="UP000056252">
    <property type="component" value="Chromosome"/>
</dbReference>
<keyword evidence="3" id="KW-0479">Metal-binding</keyword>
<dbReference type="STRING" id="76123.AS203_00885"/>
<comment type="pathway">
    <text evidence="5">Cofactor biosynthesis; nicotinate biosynthesis; nicotinate from nicotinamide: step 1/1.</text>
</comment>
<evidence type="ECO:0000313" key="10">
    <source>
        <dbReference type="Proteomes" id="UP000056252"/>
    </source>
</evidence>
<organism evidence="9 10">
    <name type="scientific">Hoylesella enoeca</name>
    <dbReference type="NCBI Taxonomy" id="76123"/>
    <lineage>
        <taxon>Bacteria</taxon>
        <taxon>Pseudomonadati</taxon>
        <taxon>Bacteroidota</taxon>
        <taxon>Bacteroidia</taxon>
        <taxon>Bacteroidales</taxon>
        <taxon>Prevotellaceae</taxon>
        <taxon>Hoylesella</taxon>
    </lineage>
</organism>
<comment type="similarity">
    <text evidence="1">Belongs to the isochorismatase family.</text>
</comment>
<dbReference type="GO" id="GO:0046872">
    <property type="term" value="F:metal ion binding"/>
    <property type="evidence" value="ECO:0007669"/>
    <property type="project" value="UniProtKB-KW"/>
</dbReference>
<dbReference type="RefSeq" id="WP_025065163.1">
    <property type="nucleotide sequence ID" value="NZ_CP013195.1"/>
</dbReference>
<evidence type="ECO:0000259" key="8">
    <source>
        <dbReference type="Pfam" id="PF00857"/>
    </source>
</evidence>
<dbReference type="PANTHER" id="PTHR11080:SF2">
    <property type="entry name" value="LD05707P"/>
    <property type="match status" value="1"/>
</dbReference>
<dbReference type="eggNOG" id="COG1335">
    <property type="taxonomic scope" value="Bacteria"/>
</dbReference>
<reference evidence="10" key="1">
    <citation type="submission" date="2015-11" db="EMBL/GenBank/DDBJ databases">
        <authorList>
            <person name="Holder M.E."/>
            <person name="Ajami N.J."/>
            <person name="Petrosino J.F."/>
        </authorList>
    </citation>
    <scope>NUCLEOTIDE SEQUENCE [LARGE SCALE GENOMIC DNA]</scope>
    <source>
        <strain evidence="10">F0113</strain>
    </source>
</reference>
<dbReference type="Pfam" id="PF00857">
    <property type="entry name" value="Isochorismatase"/>
    <property type="match status" value="1"/>
</dbReference>
<dbReference type="SUPFAM" id="SSF52499">
    <property type="entry name" value="Isochorismatase-like hydrolases"/>
    <property type="match status" value="1"/>
</dbReference>
<sequence length="194" mass="21382">MEKQTTLVVVDCQYDFCDPAGTLYVAGAETAVSHILDFINTHDDLSEVIFTVDWHHAKDASFKSQGGPWPPHCIRFSKGSQIDERLIQACLDKDIPYQVIRKGEVIETEEYGAFQRIGKLADGRYTLGTLTDEVTWAGNRMVICGVAGDYCVLETLRNLLNGGLSVDVFARGIASIDGGSKLNDFIRQKGLTCC</sequence>
<dbReference type="GO" id="GO:0019363">
    <property type="term" value="P:pyridine nucleotide biosynthetic process"/>
    <property type="evidence" value="ECO:0007669"/>
    <property type="project" value="UniProtKB-KW"/>
</dbReference>
<keyword evidence="4" id="KW-0378">Hydrolase</keyword>
<dbReference type="KEGG" id="peo:AS203_00885"/>
<evidence type="ECO:0000256" key="1">
    <source>
        <dbReference type="ARBA" id="ARBA00006336"/>
    </source>
</evidence>
<dbReference type="OrthoDB" id="9791276at2"/>
<keyword evidence="10" id="KW-1185">Reference proteome</keyword>
<dbReference type="Gene3D" id="3.40.50.850">
    <property type="entry name" value="Isochorismatase-like"/>
    <property type="match status" value="1"/>
</dbReference>
<proteinExistence type="inferred from homology"/>